<accession>A0A381YSF8</accession>
<comment type="subcellular location">
    <subcellularLocation>
        <location evidence="1">Cell membrane</location>
        <topology evidence="1">Multi-pass membrane protein</topology>
    </subcellularLocation>
</comment>
<dbReference type="InterPro" id="IPR051791">
    <property type="entry name" value="Pra-immunoreactive"/>
</dbReference>
<keyword evidence="3 6" id="KW-0812">Transmembrane</keyword>
<name>A0A381YSF8_9ZZZZ</name>
<feature type="transmembrane region" description="Helical" evidence="6">
    <location>
        <begin position="128"/>
        <end position="148"/>
    </location>
</feature>
<feature type="transmembrane region" description="Helical" evidence="6">
    <location>
        <begin position="168"/>
        <end position="186"/>
    </location>
</feature>
<feature type="domain" description="RDD" evidence="7">
    <location>
        <begin position="123"/>
        <end position="248"/>
    </location>
</feature>
<proteinExistence type="predicted"/>
<protein>
    <recommendedName>
        <fullName evidence="7">RDD domain-containing protein</fullName>
    </recommendedName>
</protein>
<keyword evidence="5 6" id="KW-0472">Membrane</keyword>
<keyword evidence="4 6" id="KW-1133">Transmembrane helix</keyword>
<evidence type="ECO:0000256" key="5">
    <source>
        <dbReference type="ARBA" id="ARBA00023136"/>
    </source>
</evidence>
<dbReference type="PANTHER" id="PTHR36115:SF4">
    <property type="entry name" value="MEMBRANE PROTEIN"/>
    <property type="match status" value="1"/>
</dbReference>
<dbReference type="EMBL" id="UINC01018946">
    <property type="protein sequence ID" value="SVA79945.1"/>
    <property type="molecule type" value="Genomic_DNA"/>
</dbReference>
<sequence>MRCPKCHYVGFGSAERCRHCGYDLSLKAASLTKSDPVIRSDLTSGDLAELPLHLEHQVKPLKHQAKSGTSRFKAESEENLSNLELPLFLEYPTDGASNSEALDRDARESIGSGVERSSMSASSRTRRLCAAVLDIVLMVCINVVVVYMTLKLSRLAVTEWSNLPVAPLAGFLFLLTGGYVVAFTVAGGQTLGKMAFGIKVICVDGNSVGFSRGLLRAAAYLISILPCGIGFVVGLFDRQDRTLHDRVAATRVVKSS</sequence>
<dbReference type="PANTHER" id="PTHR36115">
    <property type="entry name" value="PROLINE-RICH ANTIGEN HOMOLOG-RELATED"/>
    <property type="match status" value="1"/>
</dbReference>
<feature type="transmembrane region" description="Helical" evidence="6">
    <location>
        <begin position="217"/>
        <end position="236"/>
    </location>
</feature>
<gene>
    <name evidence="8" type="ORF">METZ01_LOCUS132799</name>
</gene>
<dbReference type="Pfam" id="PF06271">
    <property type="entry name" value="RDD"/>
    <property type="match status" value="1"/>
</dbReference>
<evidence type="ECO:0000256" key="6">
    <source>
        <dbReference type="SAM" id="Phobius"/>
    </source>
</evidence>
<evidence type="ECO:0000259" key="7">
    <source>
        <dbReference type="Pfam" id="PF06271"/>
    </source>
</evidence>
<keyword evidence="2" id="KW-1003">Cell membrane</keyword>
<reference evidence="8" key="1">
    <citation type="submission" date="2018-05" db="EMBL/GenBank/DDBJ databases">
        <authorList>
            <person name="Lanie J.A."/>
            <person name="Ng W.-L."/>
            <person name="Kazmierczak K.M."/>
            <person name="Andrzejewski T.M."/>
            <person name="Davidsen T.M."/>
            <person name="Wayne K.J."/>
            <person name="Tettelin H."/>
            <person name="Glass J.I."/>
            <person name="Rusch D."/>
            <person name="Podicherti R."/>
            <person name="Tsui H.-C.T."/>
            <person name="Winkler M.E."/>
        </authorList>
    </citation>
    <scope>NUCLEOTIDE SEQUENCE</scope>
</reference>
<evidence type="ECO:0000256" key="2">
    <source>
        <dbReference type="ARBA" id="ARBA00022475"/>
    </source>
</evidence>
<dbReference type="InterPro" id="IPR010432">
    <property type="entry name" value="RDD"/>
</dbReference>
<evidence type="ECO:0000313" key="8">
    <source>
        <dbReference type="EMBL" id="SVA79945.1"/>
    </source>
</evidence>
<evidence type="ECO:0000256" key="1">
    <source>
        <dbReference type="ARBA" id="ARBA00004651"/>
    </source>
</evidence>
<dbReference type="AlphaFoldDB" id="A0A381YSF8"/>
<evidence type="ECO:0000256" key="4">
    <source>
        <dbReference type="ARBA" id="ARBA00022989"/>
    </source>
</evidence>
<evidence type="ECO:0000256" key="3">
    <source>
        <dbReference type="ARBA" id="ARBA00022692"/>
    </source>
</evidence>
<organism evidence="8">
    <name type="scientific">marine metagenome</name>
    <dbReference type="NCBI Taxonomy" id="408172"/>
    <lineage>
        <taxon>unclassified sequences</taxon>
        <taxon>metagenomes</taxon>
        <taxon>ecological metagenomes</taxon>
    </lineage>
</organism>
<dbReference type="GO" id="GO:0005886">
    <property type="term" value="C:plasma membrane"/>
    <property type="evidence" value="ECO:0007669"/>
    <property type="project" value="UniProtKB-SubCell"/>
</dbReference>